<proteinExistence type="predicted"/>
<evidence type="ECO:0000313" key="4">
    <source>
        <dbReference type="Proteomes" id="UP000091956"/>
    </source>
</evidence>
<dbReference type="AlphaFoldDB" id="A0A1B8GFG6"/>
<name>A0A1B8GFG6_9PEZI</name>
<feature type="compositionally biased region" description="Basic residues" evidence="1">
    <location>
        <begin position="339"/>
        <end position="351"/>
    </location>
</feature>
<keyword evidence="4" id="KW-1185">Reference proteome</keyword>
<evidence type="ECO:0000313" key="3">
    <source>
        <dbReference type="EMBL" id="OBT94580.1"/>
    </source>
</evidence>
<dbReference type="RefSeq" id="XP_018128313.1">
    <property type="nucleotide sequence ID" value="XM_018277348.2"/>
</dbReference>
<feature type="domain" description="LYR motif-containing protein Cup1-like N-terminal" evidence="2">
    <location>
        <begin position="14"/>
        <end position="92"/>
    </location>
</feature>
<dbReference type="Pfam" id="PF20263">
    <property type="entry name" value="LYRM2-like"/>
    <property type="match status" value="1"/>
</dbReference>
<gene>
    <name evidence="3" type="ORF">VE01_07918</name>
</gene>
<sequence length="367" mass="41816">MTSTTTTTTNPTHLLRALLRTCSYLPDGPSRHYFHAHILHRFRHVTTPTLGAYRARKTLSLLTRATNGDLPALTKVLQHTYGRAGHRRHTLLNAFLTEQRAHDDAEPPTAVSPAVRRVLVPPTQIAPMGGAFVPAKPHDAPPTAFERLLADQILRYPARSNRTQLKIAYAPIPLENVFLRPTSAKREEGMRKRWLVDTMERILPPLPKEEWNRLRDLATGVVEWEGAPKRRTRVGGKEGGGGLLSVEYLKSPIRHAHSKVRKAEIDQRDWHELTPNYMQRMYARIWELCPKARWDEELRDWVYTWGGTKIAANMGEPKKLAQRDLSLFEGIEGLDRAHVKAKKRTPSKKKVISQEDIDSRETVSSND</sequence>
<reference evidence="4" key="2">
    <citation type="journal article" date="2018" name="Nat. Commun.">
        <title>Extreme sensitivity to ultraviolet light in the fungal pathogen causing white-nose syndrome of bats.</title>
        <authorList>
            <person name="Palmer J.M."/>
            <person name="Drees K.P."/>
            <person name="Foster J.T."/>
            <person name="Lindner D.L."/>
        </authorList>
    </citation>
    <scope>NUCLEOTIDE SEQUENCE [LARGE SCALE GENOMIC DNA]</scope>
    <source>
        <strain evidence="4">UAMH 10579</strain>
    </source>
</reference>
<protein>
    <recommendedName>
        <fullName evidence="2">LYR motif-containing protein Cup1-like N-terminal domain-containing protein</fullName>
    </recommendedName>
</protein>
<accession>A0A1B8GFG6</accession>
<evidence type="ECO:0000256" key="1">
    <source>
        <dbReference type="SAM" id="MobiDB-lite"/>
    </source>
</evidence>
<dbReference type="OrthoDB" id="5521299at2759"/>
<dbReference type="Proteomes" id="UP000091956">
    <property type="component" value="Unassembled WGS sequence"/>
</dbReference>
<evidence type="ECO:0000259" key="2">
    <source>
        <dbReference type="Pfam" id="PF20263"/>
    </source>
</evidence>
<dbReference type="GeneID" id="28841304"/>
<dbReference type="InterPro" id="IPR046896">
    <property type="entry name" value="Cup1-like_N"/>
</dbReference>
<reference evidence="3 4" key="1">
    <citation type="submission" date="2016-03" db="EMBL/GenBank/DDBJ databases">
        <title>Comparative genomics of Pseudogymnoascus destructans, the fungus causing white-nose syndrome of bats.</title>
        <authorList>
            <person name="Palmer J.M."/>
            <person name="Drees K.P."/>
            <person name="Foster J.T."/>
            <person name="Lindner D.L."/>
        </authorList>
    </citation>
    <scope>NUCLEOTIDE SEQUENCE [LARGE SCALE GENOMIC DNA]</scope>
    <source>
        <strain evidence="3 4">UAMH 10579</strain>
    </source>
</reference>
<dbReference type="CDD" id="cd20273">
    <property type="entry name" value="Complex1_LYR_unchar"/>
    <property type="match status" value="1"/>
</dbReference>
<feature type="region of interest" description="Disordered" evidence="1">
    <location>
        <begin position="338"/>
        <end position="367"/>
    </location>
</feature>
<dbReference type="EMBL" id="KV460242">
    <property type="protein sequence ID" value="OBT94580.1"/>
    <property type="molecule type" value="Genomic_DNA"/>
</dbReference>
<organism evidence="3 4">
    <name type="scientific">Pseudogymnoascus verrucosus</name>
    <dbReference type="NCBI Taxonomy" id="342668"/>
    <lineage>
        <taxon>Eukaryota</taxon>
        <taxon>Fungi</taxon>
        <taxon>Dikarya</taxon>
        <taxon>Ascomycota</taxon>
        <taxon>Pezizomycotina</taxon>
        <taxon>Leotiomycetes</taxon>
        <taxon>Thelebolales</taxon>
        <taxon>Thelebolaceae</taxon>
        <taxon>Pseudogymnoascus</taxon>
    </lineage>
</organism>